<feature type="signal peptide" evidence="1">
    <location>
        <begin position="1"/>
        <end position="25"/>
    </location>
</feature>
<keyword evidence="3" id="KW-1185">Reference proteome</keyword>
<sequence>MQLELRSYGGISHSFLLFLVVVFQAEFPSLYERLTCFMVLHNLKFIKFYDVKGNNEKIEDEKLNYNDIQ</sequence>
<evidence type="ECO:0000256" key="1">
    <source>
        <dbReference type="SAM" id="SignalP"/>
    </source>
</evidence>
<gene>
    <name evidence="2" type="ORF">CLUMA_CG020248</name>
</gene>
<name>A0A1J1J4D3_9DIPT</name>
<dbReference type="Proteomes" id="UP000183832">
    <property type="component" value="Unassembled WGS sequence"/>
</dbReference>
<reference evidence="2 3" key="1">
    <citation type="submission" date="2015-04" db="EMBL/GenBank/DDBJ databases">
        <authorList>
            <person name="Syromyatnikov M.Y."/>
            <person name="Popov V.N."/>
        </authorList>
    </citation>
    <scope>NUCLEOTIDE SEQUENCE [LARGE SCALE GENOMIC DNA]</scope>
</reference>
<keyword evidence="1" id="KW-0732">Signal</keyword>
<evidence type="ECO:0000313" key="3">
    <source>
        <dbReference type="Proteomes" id="UP000183832"/>
    </source>
</evidence>
<protein>
    <submittedName>
        <fullName evidence="2">CLUMA_CG020248, isoform A</fullName>
    </submittedName>
</protein>
<proteinExistence type="predicted"/>
<evidence type="ECO:0000313" key="2">
    <source>
        <dbReference type="EMBL" id="CRL07269.1"/>
    </source>
</evidence>
<organism evidence="2 3">
    <name type="scientific">Clunio marinus</name>
    <dbReference type="NCBI Taxonomy" id="568069"/>
    <lineage>
        <taxon>Eukaryota</taxon>
        <taxon>Metazoa</taxon>
        <taxon>Ecdysozoa</taxon>
        <taxon>Arthropoda</taxon>
        <taxon>Hexapoda</taxon>
        <taxon>Insecta</taxon>
        <taxon>Pterygota</taxon>
        <taxon>Neoptera</taxon>
        <taxon>Endopterygota</taxon>
        <taxon>Diptera</taxon>
        <taxon>Nematocera</taxon>
        <taxon>Chironomoidea</taxon>
        <taxon>Chironomidae</taxon>
        <taxon>Clunio</taxon>
    </lineage>
</organism>
<accession>A0A1J1J4D3</accession>
<dbReference type="AlphaFoldDB" id="A0A1J1J4D3"/>
<feature type="chain" id="PRO_5009619182" evidence="1">
    <location>
        <begin position="26"/>
        <end position="69"/>
    </location>
</feature>
<dbReference type="EMBL" id="CVRI01000070">
    <property type="protein sequence ID" value="CRL07269.1"/>
    <property type="molecule type" value="Genomic_DNA"/>
</dbReference>